<keyword evidence="8" id="KW-1185">Reference proteome</keyword>
<feature type="DNA-binding region" description="H-T-H motif" evidence="4">
    <location>
        <begin position="75"/>
        <end position="94"/>
    </location>
</feature>
<keyword evidence="1" id="KW-0805">Transcription regulation</keyword>
<sequence>MPRAAPVISATLPSTRPATAPPLDNNRTLLSGCCYRSRVTSLRRENRGRGAAAGNRRALLAAAVEVFGEQGYDAPLSAVAKRAGVGQGSLYRHFPDRVALAVAVFEDNVVELEELAALPGTTLDALLDAVTDQLVSCVGFVDVVTASVRDGRVEAVAERVGAVLAGALPQAQAAGRFRDDVTAADVVLAIGMVAGLVAKVPPEDRLRTAAAAWALLRQGLRP</sequence>
<gene>
    <name evidence="7" type="ORF">HOP40_08525</name>
</gene>
<dbReference type="PROSITE" id="PS50977">
    <property type="entry name" value="HTH_TETR_2"/>
    <property type="match status" value="1"/>
</dbReference>
<dbReference type="Gene3D" id="1.10.357.10">
    <property type="entry name" value="Tetracycline Repressor, domain 2"/>
    <property type="match status" value="1"/>
</dbReference>
<dbReference type="InterPro" id="IPR009057">
    <property type="entry name" value="Homeodomain-like_sf"/>
</dbReference>
<keyword evidence="2 4" id="KW-0238">DNA-binding</keyword>
<reference evidence="7 8" key="1">
    <citation type="submission" date="2020-05" db="EMBL/GenBank/DDBJ databases">
        <authorList>
            <person name="Mo P."/>
        </authorList>
    </citation>
    <scope>NUCLEOTIDE SEQUENCE [LARGE SCALE GENOMIC DNA]</scope>
    <source>
        <strain evidence="7 8">Gen01</strain>
    </source>
</reference>
<evidence type="ECO:0000256" key="2">
    <source>
        <dbReference type="ARBA" id="ARBA00023125"/>
    </source>
</evidence>
<dbReference type="InterPro" id="IPR050109">
    <property type="entry name" value="HTH-type_TetR-like_transc_reg"/>
</dbReference>
<proteinExistence type="predicted"/>
<dbReference type="InterPro" id="IPR036271">
    <property type="entry name" value="Tet_transcr_reg_TetR-rel_C_sf"/>
</dbReference>
<dbReference type="KEGG" id="pbro:HOP40_08525"/>
<evidence type="ECO:0000256" key="5">
    <source>
        <dbReference type="SAM" id="MobiDB-lite"/>
    </source>
</evidence>
<dbReference type="Pfam" id="PF00440">
    <property type="entry name" value="TetR_N"/>
    <property type="match status" value="1"/>
</dbReference>
<keyword evidence="3" id="KW-0804">Transcription</keyword>
<dbReference type="Pfam" id="PF21597">
    <property type="entry name" value="TetR_C_43"/>
    <property type="match status" value="1"/>
</dbReference>
<dbReference type="PANTHER" id="PTHR30055:SF234">
    <property type="entry name" value="HTH-TYPE TRANSCRIPTIONAL REGULATOR BETI"/>
    <property type="match status" value="1"/>
</dbReference>
<dbReference type="InterPro" id="IPR049445">
    <property type="entry name" value="TetR_SbtR-like_C"/>
</dbReference>
<protein>
    <submittedName>
        <fullName evidence="7">TetR/AcrR family transcriptional regulator</fullName>
    </submittedName>
</protein>
<dbReference type="PRINTS" id="PR00455">
    <property type="entry name" value="HTHTETR"/>
</dbReference>
<dbReference type="AlphaFoldDB" id="A0A6M6JHG8"/>
<dbReference type="GO" id="GO:0003700">
    <property type="term" value="F:DNA-binding transcription factor activity"/>
    <property type="evidence" value="ECO:0007669"/>
    <property type="project" value="TreeGrafter"/>
</dbReference>
<evidence type="ECO:0000259" key="6">
    <source>
        <dbReference type="PROSITE" id="PS50977"/>
    </source>
</evidence>
<evidence type="ECO:0000256" key="4">
    <source>
        <dbReference type="PROSITE-ProRule" id="PRU00335"/>
    </source>
</evidence>
<feature type="domain" description="HTH tetR-type" evidence="6">
    <location>
        <begin position="53"/>
        <end position="112"/>
    </location>
</feature>
<dbReference type="PANTHER" id="PTHR30055">
    <property type="entry name" value="HTH-TYPE TRANSCRIPTIONAL REGULATOR RUTR"/>
    <property type="match status" value="1"/>
</dbReference>
<dbReference type="SUPFAM" id="SSF46689">
    <property type="entry name" value="Homeodomain-like"/>
    <property type="match status" value="1"/>
</dbReference>
<name>A0A6M6JHG8_9PSEU</name>
<dbReference type="Proteomes" id="UP000505377">
    <property type="component" value="Chromosome"/>
</dbReference>
<evidence type="ECO:0000313" key="7">
    <source>
        <dbReference type="EMBL" id="QJY45841.1"/>
    </source>
</evidence>
<dbReference type="SUPFAM" id="SSF48498">
    <property type="entry name" value="Tetracyclin repressor-like, C-terminal domain"/>
    <property type="match status" value="1"/>
</dbReference>
<dbReference type="GO" id="GO:0000976">
    <property type="term" value="F:transcription cis-regulatory region binding"/>
    <property type="evidence" value="ECO:0007669"/>
    <property type="project" value="TreeGrafter"/>
</dbReference>
<feature type="region of interest" description="Disordered" evidence="5">
    <location>
        <begin position="1"/>
        <end position="24"/>
    </location>
</feature>
<evidence type="ECO:0000256" key="1">
    <source>
        <dbReference type="ARBA" id="ARBA00023015"/>
    </source>
</evidence>
<dbReference type="EMBL" id="CP053564">
    <property type="protein sequence ID" value="QJY45841.1"/>
    <property type="molecule type" value="Genomic_DNA"/>
</dbReference>
<evidence type="ECO:0000256" key="3">
    <source>
        <dbReference type="ARBA" id="ARBA00023163"/>
    </source>
</evidence>
<accession>A0A6M6JHG8</accession>
<organism evidence="7 8">
    <name type="scientific">Pseudonocardia broussonetiae</name>
    <dbReference type="NCBI Taxonomy" id="2736640"/>
    <lineage>
        <taxon>Bacteria</taxon>
        <taxon>Bacillati</taxon>
        <taxon>Actinomycetota</taxon>
        <taxon>Actinomycetes</taxon>
        <taxon>Pseudonocardiales</taxon>
        <taxon>Pseudonocardiaceae</taxon>
        <taxon>Pseudonocardia</taxon>
    </lineage>
</organism>
<evidence type="ECO:0000313" key="8">
    <source>
        <dbReference type="Proteomes" id="UP000505377"/>
    </source>
</evidence>
<dbReference type="InterPro" id="IPR001647">
    <property type="entry name" value="HTH_TetR"/>
</dbReference>